<evidence type="ECO:0000313" key="2">
    <source>
        <dbReference type="EMBL" id="OSI18211.1"/>
    </source>
</evidence>
<feature type="chain" id="PRO_5013389975" description="Lipoprotein" evidence="1">
    <location>
        <begin position="16"/>
        <end position="221"/>
    </location>
</feature>
<evidence type="ECO:0008006" key="4">
    <source>
        <dbReference type="Google" id="ProtNLM"/>
    </source>
</evidence>
<organism evidence="2 3">
    <name type="scientific">Neisseria dentiae</name>
    <dbReference type="NCBI Taxonomy" id="194197"/>
    <lineage>
        <taxon>Bacteria</taxon>
        <taxon>Pseudomonadati</taxon>
        <taxon>Pseudomonadota</taxon>
        <taxon>Betaproteobacteria</taxon>
        <taxon>Neisseriales</taxon>
        <taxon>Neisseriaceae</taxon>
        <taxon>Neisseria</taxon>
    </lineage>
</organism>
<proteinExistence type="predicted"/>
<dbReference type="OrthoDB" id="6853546at2"/>
<evidence type="ECO:0000256" key="1">
    <source>
        <dbReference type="SAM" id="SignalP"/>
    </source>
</evidence>
<reference evidence="3" key="1">
    <citation type="submission" date="2017-01" db="EMBL/GenBank/DDBJ databases">
        <authorList>
            <person name="Wolfgang W.J."/>
            <person name="Cole J."/>
            <person name="Wroblewski D."/>
            <person name="Mcginnis J."/>
            <person name="Musser K.A."/>
        </authorList>
    </citation>
    <scope>NUCLEOTIDE SEQUENCE [LARGE SCALE GENOMIC DNA]</scope>
    <source>
        <strain evidence="3">DSM 19151</strain>
    </source>
</reference>
<sequence length="221" mass="25623">MKPLAVLLTATLLSAASLTGCGWLEERMDIQKQTEKRFRLNPNPKEAYRIRIKIDGAPGPMKLMTEMYTGYKAWNCQYTINHFEGADTEPAKDIQTPMQSIGENEYETVVYFDAMLDEDYFGQGVCHWEPENFGVSFKATGKPEETEFNVSDVMENLLKEKKLVKYYWNGAYPYYRNDDGTVYLRSDGTNFTDFGEPLEWFSPERRQDLFSITITFEEVKP</sequence>
<dbReference type="Proteomes" id="UP000193118">
    <property type="component" value="Unassembled WGS sequence"/>
</dbReference>
<dbReference type="AlphaFoldDB" id="A0A1X3DER8"/>
<protein>
    <recommendedName>
        <fullName evidence="4">Lipoprotein</fullName>
    </recommendedName>
</protein>
<keyword evidence="3" id="KW-1185">Reference proteome</keyword>
<dbReference type="GeneID" id="94581788"/>
<gene>
    <name evidence="2" type="ORF">BWD09_03250</name>
</gene>
<dbReference type="EMBL" id="MTBO01000004">
    <property type="protein sequence ID" value="OSI18211.1"/>
    <property type="molecule type" value="Genomic_DNA"/>
</dbReference>
<dbReference type="STRING" id="194197.BWD09_03250"/>
<accession>A0A1X3DER8</accession>
<evidence type="ECO:0000313" key="3">
    <source>
        <dbReference type="Proteomes" id="UP000193118"/>
    </source>
</evidence>
<feature type="signal peptide" evidence="1">
    <location>
        <begin position="1"/>
        <end position="15"/>
    </location>
</feature>
<name>A0A1X3DER8_9NEIS</name>
<dbReference type="PROSITE" id="PS51257">
    <property type="entry name" value="PROKAR_LIPOPROTEIN"/>
    <property type="match status" value="1"/>
</dbReference>
<dbReference type="RefSeq" id="WP_085365301.1">
    <property type="nucleotide sequence ID" value="NZ_CP059570.1"/>
</dbReference>
<keyword evidence="1" id="KW-0732">Signal</keyword>
<comment type="caution">
    <text evidence="2">The sequence shown here is derived from an EMBL/GenBank/DDBJ whole genome shotgun (WGS) entry which is preliminary data.</text>
</comment>